<comment type="catalytic activity">
    <reaction evidence="8 9">
        <text>tRNA(His) + L-histidine + ATP = L-histidyl-tRNA(His) + AMP + diphosphate + H(+)</text>
        <dbReference type="Rhea" id="RHEA:17313"/>
        <dbReference type="Rhea" id="RHEA-COMP:9665"/>
        <dbReference type="Rhea" id="RHEA-COMP:9689"/>
        <dbReference type="ChEBI" id="CHEBI:15378"/>
        <dbReference type="ChEBI" id="CHEBI:30616"/>
        <dbReference type="ChEBI" id="CHEBI:33019"/>
        <dbReference type="ChEBI" id="CHEBI:57595"/>
        <dbReference type="ChEBI" id="CHEBI:78442"/>
        <dbReference type="ChEBI" id="CHEBI:78527"/>
        <dbReference type="ChEBI" id="CHEBI:456215"/>
        <dbReference type="EC" id="6.1.1.21"/>
    </reaction>
</comment>
<dbReference type="InterPro" id="IPR036621">
    <property type="entry name" value="Anticodon-bd_dom_sf"/>
</dbReference>
<dbReference type="CDD" id="cd00859">
    <property type="entry name" value="HisRS_anticodon"/>
    <property type="match status" value="1"/>
</dbReference>
<dbReference type="InterPro" id="IPR006195">
    <property type="entry name" value="aa-tRNA-synth_II"/>
</dbReference>
<keyword evidence="7 9" id="KW-0030">Aminoacyl-tRNA synthetase</keyword>
<dbReference type="InterPro" id="IPR004516">
    <property type="entry name" value="HisRS/HisZ"/>
</dbReference>
<protein>
    <recommendedName>
        <fullName evidence="9">Histidine--tRNA ligase</fullName>
        <ecNumber evidence="9">6.1.1.21</ecNumber>
    </recommendedName>
    <alternativeName>
        <fullName evidence="9">Histidyl-tRNA synthetase</fullName>
        <shortName evidence="9">HisRS</shortName>
    </alternativeName>
</protein>
<evidence type="ECO:0000256" key="4">
    <source>
        <dbReference type="ARBA" id="ARBA00022741"/>
    </source>
</evidence>
<evidence type="ECO:0000256" key="1">
    <source>
        <dbReference type="ARBA" id="ARBA00008226"/>
    </source>
</evidence>
<feature type="binding site" evidence="10">
    <location>
        <position position="132"/>
    </location>
    <ligand>
        <name>L-histidine</name>
        <dbReference type="ChEBI" id="CHEBI:57595"/>
    </ligand>
</feature>
<keyword evidence="6 9" id="KW-0648">Protein biosynthesis</keyword>
<comment type="similarity">
    <text evidence="1 9">Belongs to the class-II aminoacyl-tRNA synthetase family.</text>
</comment>
<dbReference type="SUPFAM" id="SSF52954">
    <property type="entry name" value="Class II aaRS ABD-related"/>
    <property type="match status" value="1"/>
</dbReference>
<keyword evidence="4 9" id="KW-0547">Nucleotide-binding</keyword>
<dbReference type="RefSeq" id="WP_100789111.1">
    <property type="nucleotide sequence ID" value="NZ_NPDQ01000001.1"/>
</dbReference>
<proteinExistence type="inferred from homology"/>
<feature type="binding site" evidence="10">
    <location>
        <begin position="277"/>
        <end position="278"/>
    </location>
    <ligand>
        <name>L-histidine</name>
        <dbReference type="ChEBI" id="CHEBI:57595"/>
    </ligand>
</feature>
<dbReference type="Pfam" id="PF03129">
    <property type="entry name" value="HGTP_anticodon"/>
    <property type="match status" value="1"/>
</dbReference>
<accession>A0A2M9Y6I2</accession>
<feature type="domain" description="Aminoacyl-transfer RNA synthetases class-II family profile" evidence="11">
    <location>
        <begin position="1"/>
        <end position="348"/>
    </location>
</feature>
<dbReference type="EMBL" id="RQFP01000001">
    <property type="protein sequence ID" value="TGK95931.1"/>
    <property type="molecule type" value="Genomic_DNA"/>
</dbReference>
<name>A0A2M9Y6I2_9LEPT</name>
<dbReference type="Proteomes" id="UP000297891">
    <property type="component" value="Unassembled WGS sequence"/>
</dbReference>
<gene>
    <name evidence="9" type="primary">hisS</name>
    <name evidence="12" type="ORF">EHQ30_04705</name>
</gene>
<dbReference type="AlphaFoldDB" id="A0A2M9Y6I2"/>
<dbReference type="PROSITE" id="PS50862">
    <property type="entry name" value="AA_TRNA_LIGASE_II"/>
    <property type="match status" value="1"/>
</dbReference>
<comment type="caution">
    <text evidence="12">The sequence shown here is derived from an EMBL/GenBank/DDBJ whole genome shotgun (WGS) entry which is preliminary data.</text>
</comment>
<keyword evidence="5 9" id="KW-0067">ATP-binding</keyword>
<evidence type="ECO:0000256" key="9">
    <source>
        <dbReference type="HAMAP-Rule" id="MF_00127"/>
    </source>
</evidence>
<dbReference type="InterPro" id="IPR033656">
    <property type="entry name" value="HisRS_anticodon"/>
</dbReference>
<evidence type="ECO:0000259" key="11">
    <source>
        <dbReference type="PROSITE" id="PS50862"/>
    </source>
</evidence>
<dbReference type="NCBIfam" id="TIGR00442">
    <property type="entry name" value="hisS"/>
    <property type="match status" value="1"/>
</dbReference>
<evidence type="ECO:0000256" key="8">
    <source>
        <dbReference type="ARBA" id="ARBA00047639"/>
    </source>
</evidence>
<dbReference type="PIRSF" id="PIRSF001549">
    <property type="entry name" value="His-tRNA_synth"/>
    <property type="match status" value="1"/>
</dbReference>
<dbReference type="GO" id="GO:0006427">
    <property type="term" value="P:histidyl-tRNA aminoacylation"/>
    <property type="evidence" value="ECO:0007669"/>
    <property type="project" value="UniProtKB-UniRule"/>
</dbReference>
<evidence type="ECO:0000256" key="5">
    <source>
        <dbReference type="ARBA" id="ARBA00022840"/>
    </source>
</evidence>
<dbReference type="InterPro" id="IPR015807">
    <property type="entry name" value="His-tRNA-ligase"/>
</dbReference>
<comment type="subcellular location">
    <subcellularLocation>
        <location evidence="9">Cytoplasm</location>
    </subcellularLocation>
</comment>
<dbReference type="PANTHER" id="PTHR43707:SF1">
    <property type="entry name" value="HISTIDINE--TRNA LIGASE, MITOCHONDRIAL-RELATED"/>
    <property type="match status" value="1"/>
</dbReference>
<dbReference type="EC" id="6.1.1.21" evidence="9"/>
<dbReference type="GO" id="GO:0005524">
    <property type="term" value="F:ATP binding"/>
    <property type="evidence" value="ECO:0007669"/>
    <property type="project" value="UniProtKB-UniRule"/>
</dbReference>
<evidence type="ECO:0000256" key="6">
    <source>
        <dbReference type="ARBA" id="ARBA00022917"/>
    </source>
</evidence>
<dbReference type="Gene3D" id="3.30.930.10">
    <property type="entry name" value="Bira Bifunctional Protein, Domain 2"/>
    <property type="match status" value="1"/>
</dbReference>
<dbReference type="HAMAP" id="MF_00127">
    <property type="entry name" value="His_tRNA_synth"/>
    <property type="match status" value="1"/>
</dbReference>
<feature type="binding site" evidence="10">
    <location>
        <begin position="84"/>
        <end position="86"/>
    </location>
    <ligand>
        <name>L-histidine</name>
        <dbReference type="ChEBI" id="CHEBI:57595"/>
    </ligand>
</feature>
<dbReference type="CDD" id="cd00773">
    <property type="entry name" value="HisRS-like_core"/>
    <property type="match status" value="1"/>
</dbReference>
<evidence type="ECO:0000313" key="13">
    <source>
        <dbReference type="Proteomes" id="UP000297891"/>
    </source>
</evidence>
<dbReference type="SUPFAM" id="SSF55681">
    <property type="entry name" value="Class II aaRS and biotin synthetases"/>
    <property type="match status" value="1"/>
</dbReference>
<evidence type="ECO:0000313" key="12">
    <source>
        <dbReference type="EMBL" id="TGK95931.1"/>
    </source>
</evidence>
<reference evidence="12" key="1">
    <citation type="journal article" date="2019" name="PLoS Negl. Trop. Dis.">
        <title>Revisiting the worldwide diversity of Leptospira species in the environment.</title>
        <authorList>
            <person name="Vincent A.T."/>
            <person name="Schiettekatte O."/>
            <person name="Bourhy P."/>
            <person name="Veyrier F.J."/>
            <person name="Picardeau M."/>
        </authorList>
    </citation>
    <scope>NUCLEOTIDE SEQUENCE [LARGE SCALE GENOMIC DNA]</scope>
    <source>
        <strain evidence="12">201800277</strain>
    </source>
</reference>
<dbReference type="PANTHER" id="PTHR43707">
    <property type="entry name" value="HISTIDYL-TRNA SYNTHETASE"/>
    <property type="match status" value="1"/>
</dbReference>
<evidence type="ECO:0000256" key="7">
    <source>
        <dbReference type="ARBA" id="ARBA00023146"/>
    </source>
</evidence>
<keyword evidence="3 9" id="KW-0436">Ligase</keyword>
<dbReference type="GO" id="GO:0004821">
    <property type="term" value="F:histidine-tRNA ligase activity"/>
    <property type="evidence" value="ECO:0007669"/>
    <property type="project" value="UniProtKB-UniRule"/>
</dbReference>
<dbReference type="Gene3D" id="3.40.50.800">
    <property type="entry name" value="Anticodon-binding domain"/>
    <property type="match status" value="1"/>
</dbReference>
<keyword evidence="13" id="KW-1185">Reference proteome</keyword>
<dbReference type="OrthoDB" id="9800814at2"/>
<sequence>MKEQKLTTENYKGTRDFYPEDMRLRNYLFSVMKDVVRSYGYEEYDGPMVESLDLYRAKTGEEIVGKQIYNFIDKGDREVAIRPEMTPTVARMVAKKLRDLPRPIRWFSIPNLWRYEQPGLGRLREHWQLNVDMFGVTSQRAELEILALACDILFAFGAPRNSFKVTISHRSLLDEFLLDGLKVSANQAHEVSKILDKKNKITEDEYIALVSKTIPNDPTAVSKINLFLAATTETLGQIPGIKEETRNTIQTLFEDLKTIGLQDIIYFDPSVVRGFDYYTGFIFEIFDTSPQNKRSLYGGGRYDNLIGLFSNEELSGIGFGLGDVTLQNFLTAHNLLPSFANDATVYIPLLDEASFAENHNFARELRKEKIATEVSLVSQKMGKQLSYAEKKGYRWILLRGEDEIKAGTVTLKDMVTRNQWTSSFSEALQKIKEELSK</sequence>
<evidence type="ECO:0000256" key="10">
    <source>
        <dbReference type="PIRSR" id="PIRSR001549-1"/>
    </source>
</evidence>
<organism evidence="12 13">
    <name type="scientific">Leptospira brenneri</name>
    <dbReference type="NCBI Taxonomy" id="2023182"/>
    <lineage>
        <taxon>Bacteria</taxon>
        <taxon>Pseudomonadati</taxon>
        <taxon>Spirochaetota</taxon>
        <taxon>Spirochaetia</taxon>
        <taxon>Leptospirales</taxon>
        <taxon>Leptospiraceae</taxon>
        <taxon>Leptospira</taxon>
    </lineage>
</organism>
<dbReference type="Pfam" id="PF13393">
    <property type="entry name" value="tRNA-synt_His"/>
    <property type="match status" value="1"/>
</dbReference>
<evidence type="ECO:0000256" key="2">
    <source>
        <dbReference type="ARBA" id="ARBA00011738"/>
    </source>
</evidence>
<dbReference type="InterPro" id="IPR045864">
    <property type="entry name" value="aa-tRNA-synth_II/BPL/LPL"/>
</dbReference>
<feature type="binding site" evidence="10">
    <location>
        <position position="273"/>
    </location>
    <ligand>
        <name>L-histidine</name>
        <dbReference type="ChEBI" id="CHEBI:57595"/>
    </ligand>
</feature>
<evidence type="ECO:0000256" key="3">
    <source>
        <dbReference type="ARBA" id="ARBA00022598"/>
    </source>
</evidence>
<dbReference type="GO" id="GO:0005737">
    <property type="term" value="C:cytoplasm"/>
    <property type="evidence" value="ECO:0007669"/>
    <property type="project" value="UniProtKB-SubCell"/>
</dbReference>
<keyword evidence="9" id="KW-0963">Cytoplasm</keyword>
<feature type="binding site" evidence="10">
    <location>
        <position position="114"/>
    </location>
    <ligand>
        <name>L-histidine</name>
        <dbReference type="ChEBI" id="CHEBI:57595"/>
    </ligand>
</feature>
<dbReference type="InterPro" id="IPR004154">
    <property type="entry name" value="Anticodon-bd"/>
</dbReference>
<dbReference type="InterPro" id="IPR041715">
    <property type="entry name" value="HisRS-like_core"/>
</dbReference>
<comment type="subunit">
    <text evidence="2 9">Homodimer.</text>
</comment>
<feature type="binding site" evidence="10">
    <location>
        <position position="128"/>
    </location>
    <ligand>
        <name>L-histidine</name>
        <dbReference type="ChEBI" id="CHEBI:57595"/>
    </ligand>
</feature>